<dbReference type="AlphaFoldDB" id="A0A443INE9"/>
<dbReference type="InterPro" id="IPR006139">
    <property type="entry name" value="D-isomer_2_OHA_DH_cat_dom"/>
</dbReference>
<proteinExistence type="inferred from homology"/>
<dbReference type="PANTHER" id="PTHR43333:SF1">
    <property type="entry name" value="D-ISOMER SPECIFIC 2-HYDROXYACID DEHYDROGENASE NAD-BINDING DOMAIN-CONTAINING PROTEIN"/>
    <property type="match status" value="1"/>
</dbReference>
<evidence type="ECO:0000313" key="7">
    <source>
        <dbReference type="EMBL" id="RWR06942.1"/>
    </source>
</evidence>
<reference evidence="7" key="1">
    <citation type="submission" date="2018-12" db="EMBL/GenBank/DDBJ databases">
        <authorList>
            <person name="Sun L."/>
            <person name="Chen Z."/>
        </authorList>
    </citation>
    <scope>NUCLEOTIDE SEQUENCE [LARGE SCALE GENOMIC DNA]</scope>
    <source>
        <strain evidence="7">DSM 16012</strain>
    </source>
</reference>
<dbReference type="EMBL" id="QYTU02000033">
    <property type="protein sequence ID" value="RWR06942.1"/>
    <property type="molecule type" value="Genomic_DNA"/>
</dbReference>
<comment type="caution">
    <text evidence="7">The sequence shown here is derived from an EMBL/GenBank/DDBJ whole genome shotgun (WGS) entry which is preliminary data.</text>
</comment>
<name>A0A443INE9_9BACI</name>
<dbReference type="GO" id="GO:0051287">
    <property type="term" value="F:NAD binding"/>
    <property type="evidence" value="ECO:0007669"/>
    <property type="project" value="InterPro"/>
</dbReference>
<dbReference type="Pfam" id="PF00389">
    <property type="entry name" value="2-Hacid_dh"/>
    <property type="match status" value="1"/>
</dbReference>
<gene>
    <name evidence="7" type="ORF">D4N35_013465</name>
</gene>
<keyword evidence="2 4" id="KW-0560">Oxidoreductase</keyword>
<feature type="domain" description="D-isomer specific 2-hydroxyacid dehydrogenase catalytic" evidence="5">
    <location>
        <begin position="44"/>
        <end position="342"/>
    </location>
</feature>
<feature type="domain" description="D-isomer specific 2-hydroxyacid dehydrogenase NAD-binding" evidence="6">
    <location>
        <begin position="143"/>
        <end position="315"/>
    </location>
</feature>
<sequence>MRPDRECISRSYRNDSICQFHNCSFTCYFYFSGGDLVIVCTTPDLSDELKETLAAQTQLRVHQKKIAELGARDKEETEILITYGNFEDAVTVEELEQLPNLKWIHVLSSGTEQLPANYTKEQSILVTSSKGIHAIPISEYVIAALLYFAKRIPDFRRLQERMQWSYSEEMFEIHEKTLAVLGTGYIGSEIAKKAKALGVNVIGVNRSGRDTDGFDRIVKMKRLKEILPDCDYVCSALPSTEETRNLIDHGMIRHMKEEVVFINVGRGDLVVEEDLIQALQSGKIAGAALDVFREEPLENGHPFWRMENVLVTPHASARTSRYMERALSIFLNNFSHFRNGETGNLANKVSF</sequence>
<dbReference type="InterPro" id="IPR006140">
    <property type="entry name" value="D-isomer_DH_NAD-bd"/>
</dbReference>
<dbReference type="CDD" id="cd05300">
    <property type="entry name" value="2-Hacid_dh_1"/>
    <property type="match status" value="1"/>
</dbReference>
<protein>
    <submittedName>
        <fullName evidence="7">D-2-hydroxyacid dehydrogenase</fullName>
    </submittedName>
</protein>
<dbReference type="FunFam" id="3.40.50.720:FF:000363">
    <property type="entry name" value="D-isomer specific 2-hydroxyacid dehydrogenase"/>
    <property type="match status" value="1"/>
</dbReference>
<evidence type="ECO:0000313" key="8">
    <source>
        <dbReference type="Proteomes" id="UP000273811"/>
    </source>
</evidence>
<evidence type="ECO:0000259" key="5">
    <source>
        <dbReference type="Pfam" id="PF00389"/>
    </source>
</evidence>
<evidence type="ECO:0000256" key="2">
    <source>
        <dbReference type="ARBA" id="ARBA00023002"/>
    </source>
</evidence>
<dbReference type="InterPro" id="IPR036291">
    <property type="entry name" value="NAD(P)-bd_dom_sf"/>
</dbReference>
<dbReference type="PANTHER" id="PTHR43333">
    <property type="entry name" value="2-HACID_DH_C DOMAIN-CONTAINING PROTEIN"/>
    <property type="match status" value="1"/>
</dbReference>
<comment type="similarity">
    <text evidence="1 4">Belongs to the D-isomer specific 2-hydroxyacid dehydrogenase family.</text>
</comment>
<dbReference type="Proteomes" id="UP000273811">
    <property type="component" value="Unassembled WGS sequence"/>
</dbReference>
<evidence type="ECO:0000256" key="3">
    <source>
        <dbReference type="ARBA" id="ARBA00023027"/>
    </source>
</evidence>
<evidence type="ECO:0000256" key="4">
    <source>
        <dbReference type="RuleBase" id="RU003719"/>
    </source>
</evidence>
<dbReference type="OrthoDB" id="9805416at2"/>
<keyword evidence="8" id="KW-1185">Reference proteome</keyword>
<accession>A0A443INE9</accession>
<dbReference type="SUPFAM" id="SSF52283">
    <property type="entry name" value="Formate/glycerate dehydrogenase catalytic domain-like"/>
    <property type="match status" value="1"/>
</dbReference>
<organism evidence="7 8">
    <name type="scientific">Siminovitchia fortis</name>
    <dbReference type="NCBI Taxonomy" id="254758"/>
    <lineage>
        <taxon>Bacteria</taxon>
        <taxon>Bacillati</taxon>
        <taxon>Bacillota</taxon>
        <taxon>Bacilli</taxon>
        <taxon>Bacillales</taxon>
        <taxon>Bacillaceae</taxon>
        <taxon>Siminovitchia</taxon>
    </lineage>
</organism>
<dbReference type="GO" id="GO:0016616">
    <property type="term" value="F:oxidoreductase activity, acting on the CH-OH group of donors, NAD or NADP as acceptor"/>
    <property type="evidence" value="ECO:0007669"/>
    <property type="project" value="InterPro"/>
</dbReference>
<evidence type="ECO:0000259" key="6">
    <source>
        <dbReference type="Pfam" id="PF02826"/>
    </source>
</evidence>
<keyword evidence="3" id="KW-0520">NAD</keyword>
<dbReference type="Pfam" id="PF02826">
    <property type="entry name" value="2-Hacid_dh_C"/>
    <property type="match status" value="1"/>
</dbReference>
<evidence type="ECO:0000256" key="1">
    <source>
        <dbReference type="ARBA" id="ARBA00005854"/>
    </source>
</evidence>
<dbReference type="SUPFAM" id="SSF51735">
    <property type="entry name" value="NAD(P)-binding Rossmann-fold domains"/>
    <property type="match status" value="1"/>
</dbReference>
<dbReference type="Gene3D" id="3.40.50.720">
    <property type="entry name" value="NAD(P)-binding Rossmann-like Domain"/>
    <property type="match status" value="2"/>
</dbReference>